<keyword evidence="3" id="KW-1185">Reference proteome</keyword>
<dbReference type="InterPro" id="IPR007119">
    <property type="entry name" value="Phage_tail_spike_N"/>
</dbReference>
<sequence>MRFILMDRYGKDVGDLPAVVQATRTRGTDGTDTLDLVTVGEVEKDQRIVFRDGMGRWTEYLCTSADTDRSSGIPMTTAYCTNSMAELSRTFIVDKSNRNATPADCLGQALEGTRWRVGEVQTGTLTGRSDLSFYHCSVLDAIDKICDAFGLEVETSIGLDPGSNVVATRTINLLEGRGNPGGARRFEYGRDLTEIKRRVDSSDVVTRLYGWGKGVDQSAGEEGDEGGHSRKISFADINDGRPYVQDDDALADWGLPGPEGELIHAEGSVDFPDCDDPNELLTLTRRELEVRSRPKVSYEATVANLGNAGMSVDGLDLGDGVQIIDTTFPRPLRLSGRVLKIEEELLGPAGDTRLTLGNISRSYTRRLAAQEQSVDRLIRSAGAWDEAASTSHAYIDDIISRVNQIMNEAGGYIYLVPGEGLYVYDRPRENNPEQVIQVGEGHWRTADRKKANGDWDWRPLADGHGIYADSISAGTIRGGGNKWDLDTGRLDFRQGSIDIDGPAGTRVSINAASGLSITQHGQLIGGMEVVDGVAHVRAQRVGSSPDLYLTTGKTGQGNPGASMSEGGQNYLDLEAVHDSADPGGEADGVGLSTFNRPFLSAGRYGTPYLWIQPPTKEGDYSKPGSTHLSLSQDTSINLETEGVIQLNASHLAVGTEPGQAGTYGFTGEIPLISKVEDAENGGLRWRSGTINVVNGIITDASAG</sequence>
<evidence type="ECO:0000313" key="3">
    <source>
        <dbReference type="Proteomes" id="UP001373159"/>
    </source>
</evidence>
<dbReference type="RefSeq" id="WP_340468911.1">
    <property type="nucleotide sequence ID" value="NZ_JBANBB010000001.1"/>
</dbReference>
<comment type="caution">
    <text evidence="2">The sequence shown here is derived from an EMBL/GenBank/DDBJ whole genome shotgun (WGS) entry which is preliminary data.</text>
</comment>
<reference evidence="2 3" key="1">
    <citation type="submission" date="2024-02" db="EMBL/GenBank/DDBJ databases">
        <title>Bifidobacterium honeyensis sp. nov., isolated from the comb honey.</title>
        <authorList>
            <person name="Liu W."/>
            <person name="Li Y."/>
        </authorList>
    </citation>
    <scope>NUCLEOTIDE SEQUENCE [LARGE SCALE GENOMIC DNA]</scope>
    <source>
        <strain evidence="2 3">IMAU50988</strain>
    </source>
</reference>
<dbReference type="Pfam" id="PF06605">
    <property type="entry name" value="Prophage_tail"/>
    <property type="match status" value="1"/>
</dbReference>
<dbReference type="Proteomes" id="UP001373159">
    <property type="component" value="Unassembled WGS sequence"/>
</dbReference>
<dbReference type="InterPro" id="IPR010572">
    <property type="entry name" value="Tail_dom"/>
</dbReference>
<organism evidence="2 3">
    <name type="scientific">Bifidobacterium favimelis</name>
    <dbReference type="NCBI Taxonomy" id="3122979"/>
    <lineage>
        <taxon>Bacteria</taxon>
        <taxon>Bacillati</taxon>
        <taxon>Actinomycetota</taxon>
        <taxon>Actinomycetes</taxon>
        <taxon>Bifidobacteriales</taxon>
        <taxon>Bifidobacteriaceae</taxon>
        <taxon>Bifidobacterium</taxon>
    </lineage>
</organism>
<dbReference type="EMBL" id="JBANBB010000001">
    <property type="protein sequence ID" value="MEK0306395.1"/>
    <property type="molecule type" value="Genomic_DNA"/>
</dbReference>
<proteinExistence type="predicted"/>
<name>A0ABU8ZN05_9BIFI</name>
<gene>
    <name evidence="2" type="ORF">V8P97_02780</name>
</gene>
<feature type="domain" description="Tail spike" evidence="1">
    <location>
        <begin position="88"/>
        <end position="368"/>
    </location>
</feature>
<evidence type="ECO:0000313" key="2">
    <source>
        <dbReference type="EMBL" id="MEK0306395.1"/>
    </source>
</evidence>
<dbReference type="NCBIfam" id="TIGR01665">
    <property type="entry name" value="put_anti_recept"/>
    <property type="match status" value="1"/>
</dbReference>
<protein>
    <submittedName>
        <fullName evidence="2">Phage tail protein</fullName>
    </submittedName>
</protein>
<evidence type="ECO:0000259" key="1">
    <source>
        <dbReference type="Pfam" id="PF06605"/>
    </source>
</evidence>
<accession>A0ABU8ZN05</accession>